<dbReference type="AlphaFoldDB" id="H0E707"/>
<evidence type="ECO:0000259" key="2">
    <source>
        <dbReference type="PROSITE" id="PS50965"/>
    </source>
</evidence>
<sequence length="220" mass="23844">MSDDDGQIERGTPGASARREHERRRAKREQRVRERYPRLGTVVLALSNEPTHETAWARGAAGEEQVAQALATHLADGAVVLHDRRIPRSRANIDHIVIARSGVWVIDSKRYVGKVAVRKPLFGDERLTIAGRDKTALVEGLATQASLVEAVVHETAPEVPVRGALCFVEADLPLIGTLRCKGYPLVYPRALAKGINAGGTLGDDLVRALAGELATRFPVA</sequence>
<accession>H0E707</accession>
<dbReference type="EMBL" id="AGUD01000216">
    <property type="protein sequence ID" value="EHN10502.1"/>
    <property type="molecule type" value="Genomic_DNA"/>
</dbReference>
<keyword evidence="4" id="KW-1185">Reference proteome</keyword>
<evidence type="ECO:0000256" key="1">
    <source>
        <dbReference type="SAM" id="MobiDB-lite"/>
    </source>
</evidence>
<dbReference type="Pfam" id="PF08378">
    <property type="entry name" value="NERD"/>
    <property type="match status" value="1"/>
</dbReference>
<evidence type="ECO:0000313" key="3">
    <source>
        <dbReference type="EMBL" id="EHN10502.1"/>
    </source>
</evidence>
<dbReference type="InterPro" id="IPR011528">
    <property type="entry name" value="NERD"/>
</dbReference>
<organism evidence="3 4">
    <name type="scientific">Patulibacter medicamentivorans</name>
    <dbReference type="NCBI Taxonomy" id="1097667"/>
    <lineage>
        <taxon>Bacteria</taxon>
        <taxon>Bacillati</taxon>
        <taxon>Actinomycetota</taxon>
        <taxon>Thermoleophilia</taxon>
        <taxon>Solirubrobacterales</taxon>
        <taxon>Patulibacteraceae</taxon>
        <taxon>Patulibacter</taxon>
    </lineage>
</organism>
<feature type="domain" description="NERD" evidence="2">
    <location>
        <begin position="58"/>
        <end position="160"/>
    </location>
</feature>
<name>H0E707_9ACTN</name>
<comment type="caution">
    <text evidence="3">The sequence shown here is derived from an EMBL/GenBank/DDBJ whole genome shotgun (WGS) entry which is preliminary data.</text>
</comment>
<proteinExistence type="predicted"/>
<feature type="region of interest" description="Disordered" evidence="1">
    <location>
        <begin position="1"/>
        <end position="32"/>
    </location>
</feature>
<dbReference type="Proteomes" id="UP000005143">
    <property type="component" value="Unassembled WGS sequence"/>
</dbReference>
<evidence type="ECO:0000313" key="4">
    <source>
        <dbReference type="Proteomes" id="UP000005143"/>
    </source>
</evidence>
<protein>
    <recommendedName>
        <fullName evidence="2">NERD domain-containing protein</fullName>
    </recommendedName>
</protein>
<reference evidence="3 4" key="1">
    <citation type="journal article" date="2013" name="Biodegradation">
        <title>Quantitative proteomic analysis of ibuprofen-degrading Patulibacter sp. strain I11.</title>
        <authorList>
            <person name="Almeida B."/>
            <person name="Kjeldal H."/>
            <person name="Lolas I."/>
            <person name="Knudsen A.D."/>
            <person name="Carvalho G."/>
            <person name="Nielsen K.L."/>
            <person name="Barreto Crespo M.T."/>
            <person name="Stensballe A."/>
            <person name="Nielsen J.L."/>
        </authorList>
    </citation>
    <scope>NUCLEOTIDE SEQUENCE [LARGE SCALE GENOMIC DNA]</scope>
    <source>
        <strain evidence="3 4">I11</strain>
    </source>
</reference>
<dbReference type="PROSITE" id="PS50965">
    <property type="entry name" value="NERD"/>
    <property type="match status" value="1"/>
</dbReference>
<dbReference type="RefSeq" id="WP_007575844.1">
    <property type="nucleotide sequence ID" value="NZ_AGUD01000216.1"/>
</dbReference>
<gene>
    <name evidence="3" type="ORF">PAI11_26090</name>
</gene>